<dbReference type="InterPro" id="IPR044259">
    <property type="entry name" value="CYP37-like"/>
</dbReference>
<keyword evidence="4" id="KW-0413">Isomerase</keyword>
<dbReference type="GO" id="GO:0050832">
    <property type="term" value="P:defense response to fungus"/>
    <property type="evidence" value="ECO:0007669"/>
    <property type="project" value="UniProtKB-KW"/>
</dbReference>
<dbReference type="InterPro" id="IPR036574">
    <property type="entry name" value="Scorpion_toxin-like_sf"/>
</dbReference>
<feature type="domain" description="PPIase cyclophilin-type" evidence="3">
    <location>
        <begin position="1"/>
        <end position="143"/>
    </location>
</feature>
<dbReference type="InterPro" id="IPR002130">
    <property type="entry name" value="Cyclophilin-type_PPIase_dom"/>
</dbReference>
<evidence type="ECO:0000256" key="2">
    <source>
        <dbReference type="ARBA" id="ARBA00022577"/>
    </source>
</evidence>
<organism evidence="4 5">
    <name type="scientific">Mucuna pruriens</name>
    <name type="common">Velvet bean</name>
    <name type="synonym">Dolichos pruriens</name>
    <dbReference type="NCBI Taxonomy" id="157652"/>
    <lineage>
        <taxon>Eukaryota</taxon>
        <taxon>Viridiplantae</taxon>
        <taxon>Streptophyta</taxon>
        <taxon>Embryophyta</taxon>
        <taxon>Tracheophyta</taxon>
        <taxon>Spermatophyta</taxon>
        <taxon>Magnoliopsida</taxon>
        <taxon>eudicotyledons</taxon>
        <taxon>Gunneridae</taxon>
        <taxon>Pentapetalae</taxon>
        <taxon>rosids</taxon>
        <taxon>fabids</taxon>
        <taxon>Fabales</taxon>
        <taxon>Fabaceae</taxon>
        <taxon>Papilionoideae</taxon>
        <taxon>50 kb inversion clade</taxon>
        <taxon>NPAAA clade</taxon>
        <taxon>indigoferoid/millettioid clade</taxon>
        <taxon>Phaseoleae</taxon>
        <taxon>Mucuna</taxon>
    </lineage>
</organism>
<name>A0A371EIF2_MUCPR</name>
<dbReference type="InterPro" id="IPR008176">
    <property type="entry name" value="Defensin_plant"/>
</dbReference>
<dbReference type="Proteomes" id="UP000257109">
    <property type="component" value="Unassembled WGS sequence"/>
</dbReference>
<dbReference type="InterPro" id="IPR003614">
    <property type="entry name" value="Knottins"/>
</dbReference>
<evidence type="ECO:0000259" key="3">
    <source>
        <dbReference type="PROSITE" id="PS50072"/>
    </source>
</evidence>
<comment type="caution">
    <text evidence="4">The sequence shown here is derived from an EMBL/GenBank/DDBJ whole genome shotgun (WGS) entry which is preliminary data.</text>
</comment>
<keyword evidence="1" id="KW-0929">Antimicrobial</keyword>
<dbReference type="Gene3D" id="3.30.30.10">
    <property type="entry name" value="Knottin, scorpion toxin-like"/>
    <property type="match status" value="1"/>
</dbReference>
<dbReference type="PANTHER" id="PTHR47318:SF1">
    <property type="entry name" value="PEPTIDYL-PROLYL CIS-TRANS ISOMERASE CYP37, CHLOROPLASTIC"/>
    <property type="match status" value="1"/>
</dbReference>
<dbReference type="STRING" id="157652.A0A371EIF2"/>
<evidence type="ECO:0000256" key="1">
    <source>
        <dbReference type="ARBA" id="ARBA00022529"/>
    </source>
</evidence>
<dbReference type="PROSITE" id="PS50072">
    <property type="entry name" value="CSA_PPIASE_2"/>
    <property type="match status" value="1"/>
</dbReference>
<evidence type="ECO:0000313" key="4">
    <source>
        <dbReference type="EMBL" id="RDX65827.1"/>
    </source>
</evidence>
<proteinExistence type="predicted"/>
<dbReference type="GO" id="GO:0031640">
    <property type="term" value="P:killing of cells of another organism"/>
    <property type="evidence" value="ECO:0007669"/>
    <property type="project" value="UniProtKB-KW"/>
</dbReference>
<sequence length="223" mass="24124">QVVIDGYTAPLTAGNFAKLVMDGAYNGAKLSTINQAILSDNGVDKNSGYSVPLEIMPSGQFEPLYKTTLSVQDGELPVLPLSVYGAVAMAHNEASDEYSSPYQFFFYLYDKRSAGLGGISFDEGQFSVFGYTTTGRDILPQIKTGDIIRSAKLIEGQDRLVLPKEKISLGAAICGRPSGTWRGPCVSSSICNSQCKEREGAEGGGCWYQSHVLQIFLYIFVTN</sequence>
<dbReference type="OrthoDB" id="1735926at2759"/>
<feature type="non-terminal residue" evidence="4">
    <location>
        <position position="1"/>
    </location>
</feature>
<dbReference type="SUPFAM" id="SSF57095">
    <property type="entry name" value="Scorpion toxin-like"/>
    <property type="match status" value="1"/>
</dbReference>
<keyword evidence="2" id="KW-0295">Fungicide</keyword>
<accession>A0A371EIF2</accession>
<gene>
    <name evidence="4" type="primary">CYP37</name>
    <name evidence="4" type="ORF">CR513_55479</name>
</gene>
<dbReference type="Pfam" id="PF00304">
    <property type="entry name" value="Gamma-thionin"/>
    <property type="match status" value="1"/>
</dbReference>
<dbReference type="Pfam" id="PF00160">
    <property type="entry name" value="Pro_isomerase"/>
    <property type="match status" value="1"/>
</dbReference>
<dbReference type="Gene3D" id="2.40.100.10">
    <property type="entry name" value="Cyclophilin-like"/>
    <property type="match status" value="1"/>
</dbReference>
<dbReference type="AlphaFoldDB" id="A0A371EIF2"/>
<evidence type="ECO:0000313" key="5">
    <source>
        <dbReference type="Proteomes" id="UP000257109"/>
    </source>
</evidence>
<dbReference type="EMBL" id="QJKJ01013719">
    <property type="protein sequence ID" value="RDX65827.1"/>
    <property type="molecule type" value="Genomic_DNA"/>
</dbReference>
<keyword evidence="5" id="KW-1185">Reference proteome</keyword>
<protein>
    <submittedName>
        <fullName evidence="4">Peptidyl-prolyl cis-trans isomerase CYP37, chloroplastic</fullName>
    </submittedName>
</protein>
<dbReference type="CDD" id="cd00107">
    <property type="entry name" value="Knot1"/>
    <property type="match status" value="1"/>
</dbReference>
<dbReference type="PROSITE" id="PS00940">
    <property type="entry name" value="GAMMA_THIONIN"/>
    <property type="match status" value="1"/>
</dbReference>
<dbReference type="PANTHER" id="PTHR47318">
    <property type="entry name" value="PEPTIDYL-PROLYL CIS-TRANS ISOMERASE CYP37, CHLOROPLASTIC"/>
    <property type="match status" value="1"/>
</dbReference>
<dbReference type="InterPro" id="IPR029000">
    <property type="entry name" value="Cyclophilin-like_dom_sf"/>
</dbReference>
<dbReference type="SUPFAM" id="SSF50891">
    <property type="entry name" value="Cyclophilin-like"/>
    <property type="match status" value="1"/>
</dbReference>
<reference evidence="4" key="1">
    <citation type="submission" date="2018-05" db="EMBL/GenBank/DDBJ databases">
        <title>Draft genome of Mucuna pruriens seed.</title>
        <authorList>
            <person name="Nnadi N.E."/>
            <person name="Vos R."/>
            <person name="Hasami M.H."/>
            <person name="Devisetty U.K."/>
            <person name="Aguiy J.C."/>
        </authorList>
    </citation>
    <scope>NUCLEOTIDE SEQUENCE [LARGE SCALE GENOMIC DNA]</scope>
    <source>
        <strain evidence="4">JCA_2017</strain>
    </source>
</reference>
<dbReference type="GO" id="GO:0003755">
    <property type="term" value="F:peptidyl-prolyl cis-trans isomerase activity"/>
    <property type="evidence" value="ECO:0007669"/>
    <property type="project" value="InterPro"/>
</dbReference>